<evidence type="ECO:0000256" key="2">
    <source>
        <dbReference type="ARBA" id="ARBA00013211"/>
    </source>
</evidence>
<evidence type="ECO:0000313" key="6">
    <source>
        <dbReference type="EMBL" id="CRK90841.1"/>
    </source>
</evidence>
<keyword evidence="3" id="KW-0808">Transferase</keyword>
<dbReference type="Proteomes" id="UP000183832">
    <property type="component" value="Unassembled WGS sequence"/>
</dbReference>
<dbReference type="SMART" id="SM00563">
    <property type="entry name" value="PlsC"/>
    <property type="match status" value="1"/>
</dbReference>
<proteinExistence type="predicted"/>
<dbReference type="EMBL" id="CVRI01000020">
    <property type="protein sequence ID" value="CRK90841.1"/>
    <property type="molecule type" value="Genomic_DNA"/>
</dbReference>
<dbReference type="CDD" id="cd07989">
    <property type="entry name" value="LPLAT_AGPAT-like"/>
    <property type="match status" value="1"/>
</dbReference>
<evidence type="ECO:0000256" key="4">
    <source>
        <dbReference type="ARBA" id="ARBA00023315"/>
    </source>
</evidence>
<reference evidence="6 7" key="1">
    <citation type="submission" date="2015-04" db="EMBL/GenBank/DDBJ databases">
        <authorList>
            <person name="Syromyatnikov M.Y."/>
            <person name="Popov V.N."/>
        </authorList>
    </citation>
    <scope>NUCLEOTIDE SEQUENCE [LARGE SCALE GENOMIC DNA]</scope>
</reference>
<dbReference type="OrthoDB" id="202234at2759"/>
<keyword evidence="4" id="KW-0012">Acyltransferase</keyword>
<dbReference type="PANTHER" id="PTHR10434:SF11">
    <property type="entry name" value="1-ACYL-SN-GLYCEROL-3-PHOSPHATE ACYLTRANSFERASE"/>
    <property type="match status" value="1"/>
</dbReference>
<evidence type="ECO:0000313" key="7">
    <source>
        <dbReference type="Proteomes" id="UP000183832"/>
    </source>
</evidence>
<comment type="pathway">
    <text evidence="1">Phospholipid metabolism; CDP-diacylglycerol biosynthesis; CDP-diacylglycerol from sn-glycerol 3-phosphate: step 2/3.</text>
</comment>
<dbReference type="AlphaFoldDB" id="A0A1J1HXH5"/>
<dbReference type="GO" id="GO:0005783">
    <property type="term" value="C:endoplasmic reticulum"/>
    <property type="evidence" value="ECO:0007669"/>
    <property type="project" value="TreeGrafter"/>
</dbReference>
<dbReference type="EC" id="2.3.1.51" evidence="2"/>
<dbReference type="Pfam" id="PF01553">
    <property type="entry name" value="Acyltransferase"/>
    <property type="match status" value="1"/>
</dbReference>
<dbReference type="GO" id="GO:0006654">
    <property type="term" value="P:phosphatidic acid biosynthetic process"/>
    <property type="evidence" value="ECO:0007669"/>
    <property type="project" value="TreeGrafter"/>
</dbReference>
<organism evidence="6 7">
    <name type="scientific">Clunio marinus</name>
    <dbReference type="NCBI Taxonomy" id="568069"/>
    <lineage>
        <taxon>Eukaryota</taxon>
        <taxon>Metazoa</taxon>
        <taxon>Ecdysozoa</taxon>
        <taxon>Arthropoda</taxon>
        <taxon>Hexapoda</taxon>
        <taxon>Insecta</taxon>
        <taxon>Pterygota</taxon>
        <taxon>Neoptera</taxon>
        <taxon>Endopterygota</taxon>
        <taxon>Diptera</taxon>
        <taxon>Nematocera</taxon>
        <taxon>Chironomoidea</taxon>
        <taxon>Chironomidae</taxon>
        <taxon>Clunio</taxon>
    </lineage>
</organism>
<gene>
    <name evidence="6" type="ORF">CLUMA_CG004531</name>
</gene>
<name>A0A1J1HXH5_9DIPT</name>
<dbReference type="STRING" id="568069.A0A1J1HXH5"/>
<evidence type="ECO:0000256" key="3">
    <source>
        <dbReference type="ARBA" id="ARBA00022679"/>
    </source>
</evidence>
<dbReference type="InterPro" id="IPR002123">
    <property type="entry name" value="Plipid/glycerol_acylTrfase"/>
</dbReference>
<keyword evidence="7" id="KW-1185">Reference proteome</keyword>
<accession>A0A1J1HXH5</accession>
<evidence type="ECO:0000259" key="5">
    <source>
        <dbReference type="SMART" id="SM00563"/>
    </source>
</evidence>
<feature type="domain" description="Phospholipid/glycerol acyltransferase" evidence="5">
    <location>
        <begin position="3"/>
        <end position="91"/>
    </location>
</feature>
<dbReference type="GO" id="GO:0003841">
    <property type="term" value="F:1-acylglycerol-3-phosphate O-acyltransferase activity"/>
    <property type="evidence" value="ECO:0007669"/>
    <property type="project" value="UniProtKB-EC"/>
</dbReference>
<protein>
    <recommendedName>
        <fullName evidence="2">1-acylglycerol-3-phosphate O-acyltransferase</fullName>
        <ecNumber evidence="2">2.3.1.51</ecNumber>
    </recommendedName>
</protein>
<sequence length="170" mass="19424">MQKTTVIAKREHLKAGTFGLAVWLCGLNSRDASREIMKKTICELKRENIKLWIFPEGTRRNTGTIHEFKKGAFHVAIQGQVPILPVVFSSYQTFLDDNKRIFLSGKIIIEVLPEISTRGLTSDHFYDNMQLKRRKKNSVNKNTLKLAVVLSSQNATNSFHSFHLFSRVSC</sequence>
<evidence type="ECO:0000256" key="1">
    <source>
        <dbReference type="ARBA" id="ARBA00004728"/>
    </source>
</evidence>
<dbReference type="SUPFAM" id="SSF69593">
    <property type="entry name" value="Glycerol-3-phosphate (1)-acyltransferase"/>
    <property type="match status" value="1"/>
</dbReference>
<dbReference type="PANTHER" id="PTHR10434">
    <property type="entry name" value="1-ACYL-SN-GLYCEROL-3-PHOSPHATE ACYLTRANSFERASE"/>
    <property type="match status" value="1"/>
</dbReference>